<reference evidence="2 3" key="1">
    <citation type="submission" date="2018-06" db="EMBL/GenBank/DDBJ databases">
        <authorList>
            <consortium name="Pathogen Informatics"/>
            <person name="Doyle S."/>
        </authorList>
    </citation>
    <scope>NUCLEOTIDE SEQUENCE [LARGE SCALE GENOMIC DNA]</scope>
    <source>
        <strain evidence="2 3">NCTC11807</strain>
    </source>
</reference>
<sequence length="68" mass="7902">MLSQFLATIVGGIFTLADTFIALWFQFRKDDRDKSKDYHNDQVSSLDITAYKAAKVRNNYLNFETSNF</sequence>
<dbReference type="EMBL" id="UHDZ01000001">
    <property type="protein sequence ID" value="SUM67532.1"/>
    <property type="molecule type" value="Genomic_DNA"/>
</dbReference>
<organism evidence="2 3">
    <name type="scientific">Staphylococcus saccharolyticus</name>
    <dbReference type="NCBI Taxonomy" id="33028"/>
    <lineage>
        <taxon>Bacteria</taxon>
        <taxon>Bacillati</taxon>
        <taxon>Bacillota</taxon>
        <taxon>Bacilli</taxon>
        <taxon>Bacillales</taxon>
        <taxon>Staphylococcaceae</taxon>
        <taxon>Staphylococcus</taxon>
    </lineage>
</organism>
<protein>
    <submittedName>
        <fullName evidence="2">Uncharacterized protein</fullName>
    </submittedName>
</protein>
<keyword evidence="1" id="KW-0812">Transmembrane</keyword>
<name>A0A380GZ92_9STAP</name>
<evidence type="ECO:0000313" key="2">
    <source>
        <dbReference type="EMBL" id="SUM67532.1"/>
    </source>
</evidence>
<dbReference type="AlphaFoldDB" id="A0A380GZ92"/>
<proteinExistence type="predicted"/>
<accession>A0A380GZ92</accession>
<evidence type="ECO:0000313" key="3">
    <source>
        <dbReference type="Proteomes" id="UP000255425"/>
    </source>
</evidence>
<keyword evidence="1" id="KW-0472">Membrane</keyword>
<dbReference type="Proteomes" id="UP000255425">
    <property type="component" value="Unassembled WGS sequence"/>
</dbReference>
<feature type="transmembrane region" description="Helical" evidence="1">
    <location>
        <begin position="6"/>
        <end position="27"/>
    </location>
</feature>
<keyword evidence="1" id="KW-1133">Transmembrane helix</keyword>
<gene>
    <name evidence="2" type="ORF">NCTC11807_00209</name>
</gene>
<evidence type="ECO:0000256" key="1">
    <source>
        <dbReference type="SAM" id="Phobius"/>
    </source>
</evidence>
<keyword evidence="3" id="KW-1185">Reference proteome</keyword>